<organism evidence="2 3">
    <name type="scientific">Hydrogenobacter hydrogenophilus</name>
    <dbReference type="NCBI Taxonomy" id="35835"/>
    <lineage>
        <taxon>Bacteria</taxon>
        <taxon>Pseudomonadati</taxon>
        <taxon>Aquificota</taxon>
        <taxon>Aquificia</taxon>
        <taxon>Aquificales</taxon>
        <taxon>Aquificaceae</taxon>
        <taxon>Hydrogenobacter</taxon>
    </lineage>
</organism>
<feature type="domain" description="DUF4878" evidence="1">
    <location>
        <begin position="20"/>
        <end position="136"/>
    </location>
</feature>
<dbReference type="Pfam" id="PF12870">
    <property type="entry name" value="DUF4878"/>
    <property type="match status" value="1"/>
</dbReference>
<dbReference type="InterPro" id="IPR024267">
    <property type="entry name" value="DUF4878"/>
</dbReference>
<sequence>MKKVAIGIGLVLLAFFVIKSCGKSPEEQAENTVKDFISAIKDKEGEDAVKLLYPPFRDALAQNVKLPVEITELKPSELLACILSSMGNNIEKVKYLDAKNIDDKHVEVLVKVIDKNGIEKLFSFILIKDEKKWKIASISPVK</sequence>
<dbReference type="EMBL" id="OBEN01000009">
    <property type="protein sequence ID" value="SNZ15760.1"/>
    <property type="molecule type" value="Genomic_DNA"/>
</dbReference>
<evidence type="ECO:0000259" key="1">
    <source>
        <dbReference type="Pfam" id="PF12870"/>
    </source>
</evidence>
<dbReference type="Gene3D" id="3.10.450.50">
    <property type="match status" value="1"/>
</dbReference>
<accession>A0A285P221</accession>
<dbReference type="RefSeq" id="WP_096602845.1">
    <property type="nucleotide sequence ID" value="NZ_OBEN01000009.1"/>
</dbReference>
<protein>
    <recommendedName>
        <fullName evidence="1">DUF4878 domain-containing protein</fullName>
    </recommendedName>
</protein>
<reference evidence="3" key="1">
    <citation type="submission" date="2017-09" db="EMBL/GenBank/DDBJ databases">
        <authorList>
            <person name="Varghese N."/>
            <person name="Submissions S."/>
        </authorList>
    </citation>
    <scope>NUCLEOTIDE SEQUENCE [LARGE SCALE GENOMIC DNA]</scope>
    <source>
        <strain evidence="3">DSM 2913</strain>
    </source>
</reference>
<evidence type="ECO:0000313" key="2">
    <source>
        <dbReference type="EMBL" id="SNZ15760.1"/>
    </source>
</evidence>
<gene>
    <name evidence="2" type="ORF">SAMN06265353_1439</name>
</gene>
<dbReference type="Proteomes" id="UP000218627">
    <property type="component" value="Unassembled WGS sequence"/>
</dbReference>
<dbReference type="OrthoDB" id="14940at2"/>
<dbReference type="AlphaFoldDB" id="A0A285P221"/>
<proteinExistence type="predicted"/>
<evidence type="ECO:0000313" key="3">
    <source>
        <dbReference type="Proteomes" id="UP000218627"/>
    </source>
</evidence>
<name>A0A285P221_9AQUI</name>
<keyword evidence="3" id="KW-1185">Reference proteome</keyword>